<dbReference type="PIRSF" id="PIRSF017082">
    <property type="entry name" value="YflP"/>
    <property type="match status" value="1"/>
</dbReference>
<dbReference type="EMBL" id="JACBYR010000003">
    <property type="protein sequence ID" value="NYE85933.1"/>
    <property type="molecule type" value="Genomic_DNA"/>
</dbReference>
<accession>A0A7Y9LQD7</accession>
<dbReference type="PANTHER" id="PTHR42928:SF5">
    <property type="entry name" value="BLR1237 PROTEIN"/>
    <property type="match status" value="1"/>
</dbReference>
<protein>
    <submittedName>
        <fullName evidence="3">Tripartite-type tricarboxylate transporter receptor subunit TctC</fullName>
    </submittedName>
</protein>
<feature type="signal peptide" evidence="2">
    <location>
        <begin position="1"/>
        <end position="25"/>
    </location>
</feature>
<dbReference type="Pfam" id="PF03401">
    <property type="entry name" value="TctC"/>
    <property type="match status" value="1"/>
</dbReference>
<evidence type="ECO:0000313" key="3">
    <source>
        <dbReference type="EMBL" id="NYE85933.1"/>
    </source>
</evidence>
<dbReference type="Proteomes" id="UP000542125">
    <property type="component" value="Unassembled WGS sequence"/>
</dbReference>
<name>A0A7Y9LQD7_9BURK</name>
<organism evidence="3 4">
    <name type="scientific">Pigmentiphaga litoralis</name>
    <dbReference type="NCBI Taxonomy" id="516702"/>
    <lineage>
        <taxon>Bacteria</taxon>
        <taxon>Pseudomonadati</taxon>
        <taxon>Pseudomonadota</taxon>
        <taxon>Betaproteobacteria</taxon>
        <taxon>Burkholderiales</taxon>
        <taxon>Alcaligenaceae</taxon>
        <taxon>Pigmentiphaga</taxon>
    </lineage>
</organism>
<dbReference type="PANTHER" id="PTHR42928">
    <property type="entry name" value="TRICARBOXYLATE-BINDING PROTEIN"/>
    <property type="match status" value="1"/>
</dbReference>
<keyword evidence="2" id="KW-0732">Signal</keyword>
<proteinExistence type="inferred from homology"/>
<keyword evidence="4" id="KW-1185">Reference proteome</keyword>
<gene>
    <name evidence="3" type="ORF">FHW18_005252</name>
</gene>
<reference evidence="3 4" key="1">
    <citation type="submission" date="2020-07" db="EMBL/GenBank/DDBJ databases">
        <title>Genomic Encyclopedia of Type Strains, Phase IV (KMG-V): Genome sequencing to study the core and pangenomes of soil and plant-associated prokaryotes.</title>
        <authorList>
            <person name="Whitman W."/>
        </authorList>
    </citation>
    <scope>NUCLEOTIDE SEQUENCE [LARGE SCALE GENOMIC DNA]</scope>
    <source>
        <strain evidence="3 4">SAS40</strain>
    </source>
</reference>
<comment type="similarity">
    <text evidence="1">Belongs to the UPF0065 (bug) family.</text>
</comment>
<dbReference type="Gene3D" id="3.40.190.10">
    <property type="entry name" value="Periplasmic binding protein-like II"/>
    <property type="match status" value="1"/>
</dbReference>
<feature type="chain" id="PRO_5031475500" evidence="2">
    <location>
        <begin position="26"/>
        <end position="323"/>
    </location>
</feature>
<dbReference type="InterPro" id="IPR005064">
    <property type="entry name" value="BUG"/>
</dbReference>
<dbReference type="AlphaFoldDB" id="A0A7Y9LQD7"/>
<sequence length="323" mass="33487">MTLTHRLGALAAGLALAGMLNTAHAAFPDKPVTMVVPFPAGGTTDLIARQLAARMGTELKQTIVVENRPGAGGNIGAQAVSRAQPDGYTLLLSTAGPLSINQHLYKDPGYNPVTGFTPIALVCAVPIMLVANPSAPFKTVTELIAYTKANPGKVSYGSQGNGTTSHLTMELLKTKAGVNLMHIPYRGSAPAATDLMGGTILVMFDNSPSTLPYVKSDRMRALGVASPRRVKGLNDIPAIAETVPGFSSTAWFGLVAPPGLPADVSAKLNKTLNDVLANPAFREELAASGGEPLGGTAAEFATFRDAETAKWGEIVKASGIKLD</sequence>
<evidence type="ECO:0000256" key="1">
    <source>
        <dbReference type="ARBA" id="ARBA00006987"/>
    </source>
</evidence>
<dbReference type="RefSeq" id="WP_179590486.1">
    <property type="nucleotide sequence ID" value="NZ_JACBYR010000003.1"/>
</dbReference>
<dbReference type="InterPro" id="IPR042100">
    <property type="entry name" value="Bug_dom1"/>
</dbReference>
<evidence type="ECO:0000256" key="2">
    <source>
        <dbReference type="SAM" id="SignalP"/>
    </source>
</evidence>
<keyword evidence="3" id="KW-0675">Receptor</keyword>
<dbReference type="CDD" id="cd07012">
    <property type="entry name" value="PBP2_Bug_TTT"/>
    <property type="match status" value="1"/>
</dbReference>
<dbReference type="SUPFAM" id="SSF53850">
    <property type="entry name" value="Periplasmic binding protein-like II"/>
    <property type="match status" value="1"/>
</dbReference>
<dbReference type="Gene3D" id="3.40.190.150">
    <property type="entry name" value="Bordetella uptake gene, domain 1"/>
    <property type="match status" value="1"/>
</dbReference>
<evidence type="ECO:0000313" key="4">
    <source>
        <dbReference type="Proteomes" id="UP000542125"/>
    </source>
</evidence>
<comment type="caution">
    <text evidence="3">The sequence shown here is derived from an EMBL/GenBank/DDBJ whole genome shotgun (WGS) entry which is preliminary data.</text>
</comment>